<organism evidence="1">
    <name type="scientific">marine sediment metagenome</name>
    <dbReference type="NCBI Taxonomy" id="412755"/>
    <lineage>
        <taxon>unclassified sequences</taxon>
        <taxon>metagenomes</taxon>
        <taxon>ecological metagenomes</taxon>
    </lineage>
</organism>
<name>X1FUN0_9ZZZZ</name>
<proteinExistence type="predicted"/>
<accession>X1FUN0</accession>
<gene>
    <name evidence="1" type="ORF">S03H2_10573</name>
</gene>
<dbReference type="InterPro" id="IPR036700">
    <property type="entry name" value="BOBF_sf"/>
</dbReference>
<dbReference type="EMBL" id="BARU01005429">
    <property type="protein sequence ID" value="GAH36255.1"/>
    <property type="molecule type" value="Genomic_DNA"/>
</dbReference>
<evidence type="ECO:0000313" key="1">
    <source>
        <dbReference type="EMBL" id="GAH36255.1"/>
    </source>
</evidence>
<dbReference type="AlphaFoldDB" id="X1FUN0"/>
<dbReference type="SUPFAM" id="SSF101756">
    <property type="entry name" value="Hypothetical protein YgiW"/>
    <property type="match status" value="1"/>
</dbReference>
<dbReference type="Gene3D" id="2.40.50.200">
    <property type="entry name" value="Bacterial OB-fold"/>
    <property type="match status" value="1"/>
</dbReference>
<evidence type="ECO:0008006" key="2">
    <source>
        <dbReference type="Google" id="ProtNLM"/>
    </source>
</evidence>
<comment type="caution">
    <text evidence="1">The sequence shown here is derived from an EMBL/GenBank/DDBJ whole genome shotgun (WGS) entry which is preliminary data.</text>
</comment>
<protein>
    <recommendedName>
        <fullName evidence="2">OB domain-containing protein</fullName>
    </recommendedName>
</protein>
<sequence>MIIDAKNTDTRVQITGYVKEIVENDYIILNDKTGDIKVDIKGVEFSFKINDLINIIGELNINVGGEKEVVAEIIQSKKNLNFEYYQKLYEIKKELNLV</sequence>
<reference evidence="1" key="1">
    <citation type="journal article" date="2014" name="Front. Microbiol.">
        <title>High frequency of phylogenetically diverse reductive dehalogenase-homologous genes in deep subseafloor sedimentary metagenomes.</title>
        <authorList>
            <person name="Kawai M."/>
            <person name="Futagami T."/>
            <person name="Toyoda A."/>
            <person name="Takaki Y."/>
            <person name="Nishi S."/>
            <person name="Hori S."/>
            <person name="Arai W."/>
            <person name="Tsubouchi T."/>
            <person name="Morono Y."/>
            <person name="Uchiyama I."/>
            <person name="Ito T."/>
            <person name="Fujiyama A."/>
            <person name="Inagaki F."/>
            <person name="Takami H."/>
        </authorList>
    </citation>
    <scope>NUCLEOTIDE SEQUENCE</scope>
    <source>
        <strain evidence="1">Expedition CK06-06</strain>
    </source>
</reference>